<dbReference type="PANTHER" id="PTHR33221:SF9">
    <property type="entry name" value="RRF2 FAMILY PROTEIN"/>
    <property type="match status" value="1"/>
</dbReference>
<dbReference type="PROSITE" id="PS51197">
    <property type="entry name" value="HTH_RRF2_2"/>
    <property type="match status" value="1"/>
</dbReference>
<dbReference type="InterPro" id="IPR036390">
    <property type="entry name" value="WH_DNA-bd_sf"/>
</dbReference>
<dbReference type="AlphaFoldDB" id="A0A315ZWX8"/>
<dbReference type="EMBL" id="UHJJ01000005">
    <property type="protein sequence ID" value="SUQ14262.1"/>
    <property type="molecule type" value="Genomic_DNA"/>
</dbReference>
<evidence type="ECO:0000313" key="1">
    <source>
        <dbReference type="EMBL" id="SUQ14262.1"/>
    </source>
</evidence>
<dbReference type="Proteomes" id="UP000254051">
    <property type="component" value="Unassembled WGS sequence"/>
</dbReference>
<organism evidence="1 2">
    <name type="scientific">Faecalicatena contorta</name>
    <dbReference type="NCBI Taxonomy" id="39482"/>
    <lineage>
        <taxon>Bacteria</taxon>
        <taxon>Bacillati</taxon>
        <taxon>Bacillota</taxon>
        <taxon>Clostridia</taxon>
        <taxon>Lachnospirales</taxon>
        <taxon>Lachnospiraceae</taxon>
        <taxon>Faecalicatena</taxon>
    </lineage>
</organism>
<dbReference type="Gene3D" id="1.10.10.10">
    <property type="entry name" value="Winged helix-like DNA-binding domain superfamily/Winged helix DNA-binding domain"/>
    <property type="match status" value="1"/>
</dbReference>
<dbReference type="GO" id="GO:0003700">
    <property type="term" value="F:DNA-binding transcription factor activity"/>
    <property type="evidence" value="ECO:0007669"/>
    <property type="project" value="TreeGrafter"/>
</dbReference>
<dbReference type="GO" id="GO:0005829">
    <property type="term" value="C:cytosol"/>
    <property type="evidence" value="ECO:0007669"/>
    <property type="project" value="TreeGrafter"/>
</dbReference>
<dbReference type="InterPro" id="IPR036388">
    <property type="entry name" value="WH-like_DNA-bd_sf"/>
</dbReference>
<dbReference type="SUPFAM" id="SSF46785">
    <property type="entry name" value="Winged helix' DNA-binding domain"/>
    <property type="match status" value="1"/>
</dbReference>
<dbReference type="Pfam" id="PF02082">
    <property type="entry name" value="Rrf2"/>
    <property type="match status" value="1"/>
</dbReference>
<dbReference type="NCBIfam" id="TIGR00738">
    <property type="entry name" value="rrf2_super"/>
    <property type="match status" value="1"/>
</dbReference>
<protein>
    <submittedName>
        <fullName evidence="1">Rrf2 family protein</fullName>
    </submittedName>
</protein>
<keyword evidence="2" id="KW-1185">Reference proteome</keyword>
<evidence type="ECO:0000313" key="2">
    <source>
        <dbReference type="Proteomes" id="UP000254051"/>
    </source>
</evidence>
<sequence>MKLTKGFEQAACIIILLATQEPNIPLSSQEINKRLRCSPTYLKKIMRKLVIAKLVDSVSGNNGGFTLATSADQINLLQVVEAVEGPTETFDDTGLIVEVFKEFSYITGQGTAILKNAFAQADQLWRESLKQKTVHQLLTEAMGEEKVSLYNWNQSGEKRELLIRKVMNSIHGND</sequence>
<dbReference type="OrthoDB" id="9808360at2"/>
<accession>A0A315ZWX8</accession>
<name>A0A315ZWX8_9FIRM</name>
<reference evidence="2" key="1">
    <citation type="submission" date="2017-07" db="EMBL/GenBank/DDBJ databases">
        <authorList>
            <person name="Varghese N."/>
            <person name="Submissions S."/>
        </authorList>
    </citation>
    <scope>NUCLEOTIDE SEQUENCE [LARGE SCALE GENOMIC DNA]</scope>
    <source>
        <strain evidence="2">NLAE-zl-C134</strain>
    </source>
</reference>
<proteinExistence type="predicted"/>
<dbReference type="InterPro" id="IPR000944">
    <property type="entry name" value="Tscrpt_reg_Rrf2"/>
</dbReference>
<gene>
    <name evidence="1" type="ORF">SAMN05216529_105237</name>
</gene>
<dbReference type="RefSeq" id="WP_109710987.1">
    <property type="nucleotide sequence ID" value="NZ_QGDS01000005.1"/>
</dbReference>
<dbReference type="PANTHER" id="PTHR33221">
    <property type="entry name" value="WINGED HELIX-TURN-HELIX TRANSCRIPTIONAL REGULATOR, RRF2 FAMILY"/>
    <property type="match status" value="1"/>
</dbReference>